<accession>A0A940T681</accession>
<proteinExistence type="predicted"/>
<gene>
    <name evidence="1" type="ORF">JOF28_001963</name>
</gene>
<evidence type="ECO:0000313" key="2">
    <source>
        <dbReference type="Proteomes" id="UP000675163"/>
    </source>
</evidence>
<dbReference type="EMBL" id="JAFIDA010000001">
    <property type="protein sequence ID" value="MBP1326731.1"/>
    <property type="molecule type" value="Genomic_DNA"/>
</dbReference>
<comment type="caution">
    <text evidence="1">The sequence shown here is derived from an EMBL/GenBank/DDBJ whole genome shotgun (WGS) entry which is preliminary data.</text>
</comment>
<evidence type="ECO:0000313" key="1">
    <source>
        <dbReference type="EMBL" id="MBP1326731.1"/>
    </source>
</evidence>
<keyword evidence="2" id="KW-1185">Reference proteome</keyword>
<name>A0A940T681_9MICO</name>
<organism evidence="1 2">
    <name type="scientific">Leucobacter exalbidus</name>
    <dbReference type="NCBI Taxonomy" id="662960"/>
    <lineage>
        <taxon>Bacteria</taxon>
        <taxon>Bacillati</taxon>
        <taxon>Actinomycetota</taxon>
        <taxon>Actinomycetes</taxon>
        <taxon>Micrococcales</taxon>
        <taxon>Microbacteriaceae</taxon>
        <taxon>Leucobacter</taxon>
    </lineage>
</organism>
<dbReference type="Proteomes" id="UP000675163">
    <property type="component" value="Unassembled WGS sequence"/>
</dbReference>
<protein>
    <submittedName>
        <fullName evidence="1">Uncharacterized protein</fullName>
    </submittedName>
</protein>
<dbReference type="AlphaFoldDB" id="A0A940T681"/>
<sequence length="130" mass="14238">MPAPQPDYGTPRDWHDVASLRTPPVDTVGDQPAVWEAADHIPDALLGDLLDVARDSVIAFAPVLPEDYPLGKCPASYRLAHLMQTRNLWNAVEVDSSGGFGDGEYTIRPMPLDWIIKQILRPKTGVPVAL</sequence>
<dbReference type="RefSeq" id="WP_209705593.1">
    <property type="nucleotide sequence ID" value="NZ_JAFIDA010000001.1"/>
</dbReference>
<reference evidence="1" key="1">
    <citation type="submission" date="2021-02" db="EMBL/GenBank/DDBJ databases">
        <title>Sequencing the genomes of 1000 actinobacteria strains.</title>
        <authorList>
            <person name="Klenk H.-P."/>
        </authorList>
    </citation>
    <scope>NUCLEOTIDE SEQUENCE</scope>
    <source>
        <strain evidence="1">DSM 22850</strain>
    </source>
</reference>